<accession>A0A6N8DTA8</accession>
<proteinExistence type="predicted"/>
<feature type="region of interest" description="Disordered" evidence="1">
    <location>
        <begin position="1"/>
        <end position="20"/>
    </location>
</feature>
<protein>
    <submittedName>
        <fullName evidence="2">Uncharacterized protein</fullName>
    </submittedName>
</protein>
<organism evidence="2 3">
    <name type="scientific">Rhodoblastus acidophilus</name>
    <name type="common">Rhodopseudomonas acidophila</name>
    <dbReference type="NCBI Taxonomy" id="1074"/>
    <lineage>
        <taxon>Bacteria</taxon>
        <taxon>Pseudomonadati</taxon>
        <taxon>Pseudomonadota</taxon>
        <taxon>Alphaproteobacteria</taxon>
        <taxon>Hyphomicrobiales</taxon>
        <taxon>Rhodoblastaceae</taxon>
        <taxon>Rhodoblastus</taxon>
    </lineage>
</organism>
<sequence>MNDTVSGRSLRDPRKRNRTEILQAKGGFPREWNTISELILRKSYQQQISTSGEQNERDDGAHDGFRKMATAELGDDRASRGN</sequence>
<dbReference type="RefSeq" id="WP_155447090.1">
    <property type="nucleotide sequence ID" value="NZ_WNKS01000016.1"/>
</dbReference>
<dbReference type="Proteomes" id="UP000439113">
    <property type="component" value="Unassembled WGS sequence"/>
</dbReference>
<evidence type="ECO:0000256" key="1">
    <source>
        <dbReference type="SAM" id="MobiDB-lite"/>
    </source>
</evidence>
<gene>
    <name evidence="2" type="ORF">GJ654_15540</name>
</gene>
<comment type="caution">
    <text evidence="2">The sequence shown here is derived from an EMBL/GenBank/DDBJ whole genome shotgun (WGS) entry which is preliminary data.</text>
</comment>
<dbReference type="OrthoDB" id="7667044at2"/>
<reference evidence="2 3" key="1">
    <citation type="submission" date="2019-11" db="EMBL/GenBank/DDBJ databases">
        <title>Whole-genome sequence of a Rhodoblastus acidophilus DSM 142.</title>
        <authorList>
            <person name="Kyndt J.A."/>
            <person name="Meyer T.E."/>
        </authorList>
    </citation>
    <scope>NUCLEOTIDE SEQUENCE [LARGE SCALE GENOMIC DNA]</scope>
    <source>
        <strain evidence="2 3">DSM 142</strain>
    </source>
</reference>
<feature type="compositionally biased region" description="Basic and acidic residues" evidence="1">
    <location>
        <begin position="54"/>
        <end position="66"/>
    </location>
</feature>
<feature type="region of interest" description="Disordered" evidence="1">
    <location>
        <begin position="46"/>
        <end position="82"/>
    </location>
</feature>
<name>A0A6N8DTA8_RHOAC</name>
<dbReference type="AlphaFoldDB" id="A0A6N8DTA8"/>
<evidence type="ECO:0000313" key="2">
    <source>
        <dbReference type="EMBL" id="MTV32401.1"/>
    </source>
</evidence>
<evidence type="ECO:0000313" key="3">
    <source>
        <dbReference type="Proteomes" id="UP000439113"/>
    </source>
</evidence>
<dbReference type="EMBL" id="WNKS01000016">
    <property type="protein sequence ID" value="MTV32401.1"/>
    <property type="molecule type" value="Genomic_DNA"/>
</dbReference>